<dbReference type="EMBL" id="CP000930">
    <property type="protein sequence ID" value="ABZ84981.1"/>
    <property type="molecule type" value="Genomic_DNA"/>
</dbReference>
<evidence type="ECO:0000313" key="1">
    <source>
        <dbReference type="EMBL" id="ABZ84981.1"/>
    </source>
</evidence>
<proteinExistence type="predicted"/>
<dbReference type="STRING" id="498761.HM1_2431"/>
<dbReference type="HOGENOM" id="CLU_3217064_0_0_9"/>
<keyword evidence="2" id="KW-1185">Reference proteome</keyword>
<reference evidence="1 2" key="1">
    <citation type="journal article" date="2008" name="J. Bacteriol.">
        <title>The genome of Heliobacterium modesticaldum, a phototrophic representative of the Firmicutes containing the simplest photosynthetic apparatus.</title>
        <authorList>
            <person name="Sattley W.M."/>
            <person name="Madigan M.T."/>
            <person name="Swingley W.D."/>
            <person name="Cheung P.C."/>
            <person name="Clocksin K.M."/>
            <person name="Conrad A.L."/>
            <person name="Dejesa L.C."/>
            <person name="Honchak B.M."/>
            <person name="Jung D.O."/>
            <person name="Karbach L.E."/>
            <person name="Kurdoglu A."/>
            <person name="Lahiri S."/>
            <person name="Mastrian S.D."/>
            <person name="Page L.E."/>
            <person name="Taylor H.L."/>
            <person name="Wang Z.T."/>
            <person name="Raymond J."/>
            <person name="Chen M."/>
            <person name="Blankenship R.E."/>
            <person name="Touchman J.W."/>
        </authorList>
    </citation>
    <scope>NUCLEOTIDE SEQUENCE [LARGE SCALE GENOMIC DNA]</scope>
    <source>
        <strain evidence="2">ATCC 51547 / Ice1</strain>
    </source>
</reference>
<organism evidence="1 2">
    <name type="scientific">Heliobacterium modesticaldum (strain ATCC 51547 / Ice1)</name>
    <dbReference type="NCBI Taxonomy" id="498761"/>
    <lineage>
        <taxon>Bacteria</taxon>
        <taxon>Bacillati</taxon>
        <taxon>Bacillota</taxon>
        <taxon>Clostridia</taxon>
        <taxon>Eubacteriales</taxon>
        <taxon>Heliobacteriaceae</taxon>
        <taxon>Heliomicrobium</taxon>
    </lineage>
</organism>
<dbReference type="Proteomes" id="UP000008550">
    <property type="component" value="Chromosome"/>
</dbReference>
<dbReference type="AlphaFoldDB" id="B0TAD1"/>
<name>B0TAD1_HELMI</name>
<protein>
    <submittedName>
        <fullName evidence="1">Uncharacterized protein</fullName>
    </submittedName>
</protein>
<gene>
    <name evidence="1" type="ORF">HM1_2431</name>
</gene>
<evidence type="ECO:0000313" key="2">
    <source>
        <dbReference type="Proteomes" id="UP000008550"/>
    </source>
</evidence>
<dbReference type="KEGG" id="hmo:HM1_2431"/>
<sequence length="44" mass="5439">MRVFFFKRVFFKMQGLAFRFTLFALREMSYNILHMSVRLAREDS</sequence>
<accession>B0TAD1</accession>